<dbReference type="Pfam" id="PF01850">
    <property type="entry name" value="PIN"/>
    <property type="match status" value="1"/>
</dbReference>
<dbReference type="CDD" id="cd18738">
    <property type="entry name" value="PIN_VapC4-5_FitB-like"/>
    <property type="match status" value="1"/>
</dbReference>
<protein>
    <submittedName>
        <fullName evidence="9">Type II toxin-antitoxin system VapC family toxin</fullName>
    </submittedName>
</protein>
<dbReference type="InterPro" id="IPR050556">
    <property type="entry name" value="Type_II_TA_system_RNase"/>
</dbReference>
<sequence>MGKRYLLDTNIIIYYLGGVLPEPTRQFTDKVLMHQANLSVISRIELLSWISLTQTALDQLNEFVDNDNVIGLEDEIIRNTILVGKHNKKVKLPDAIIAATCLTHNLTLTSRNKSDFKDITGLDLINPFDL</sequence>
<dbReference type="PANTHER" id="PTHR33653:SF1">
    <property type="entry name" value="RIBONUCLEASE VAPC2"/>
    <property type="match status" value="1"/>
</dbReference>
<evidence type="ECO:0000256" key="6">
    <source>
        <dbReference type="ARBA" id="ARBA00022842"/>
    </source>
</evidence>
<comment type="similarity">
    <text evidence="7">Belongs to the PINc/VapC protein family.</text>
</comment>
<evidence type="ECO:0000259" key="8">
    <source>
        <dbReference type="Pfam" id="PF01850"/>
    </source>
</evidence>
<comment type="caution">
    <text evidence="9">The sequence shown here is derived from an EMBL/GenBank/DDBJ whole genome shotgun (WGS) entry which is preliminary data.</text>
</comment>
<feature type="domain" description="PIN" evidence="8">
    <location>
        <begin position="5"/>
        <end position="119"/>
    </location>
</feature>
<dbReference type="PANTHER" id="PTHR33653">
    <property type="entry name" value="RIBONUCLEASE VAPC2"/>
    <property type="match status" value="1"/>
</dbReference>
<dbReference type="Gene3D" id="3.40.50.1010">
    <property type="entry name" value="5'-nuclease"/>
    <property type="match status" value="1"/>
</dbReference>
<name>A0AAP2DKG3_9BACT</name>
<dbReference type="RefSeq" id="WP_254163639.1">
    <property type="nucleotide sequence ID" value="NZ_JAHESF010000011.1"/>
</dbReference>
<dbReference type="InterPro" id="IPR029060">
    <property type="entry name" value="PIN-like_dom_sf"/>
</dbReference>
<dbReference type="AlphaFoldDB" id="A0AAP2DKG3"/>
<dbReference type="Proteomes" id="UP001319200">
    <property type="component" value="Unassembled WGS sequence"/>
</dbReference>
<keyword evidence="5" id="KW-0378">Hydrolase</keyword>
<dbReference type="GO" id="GO:0016787">
    <property type="term" value="F:hydrolase activity"/>
    <property type="evidence" value="ECO:0007669"/>
    <property type="project" value="UniProtKB-KW"/>
</dbReference>
<evidence type="ECO:0000313" key="10">
    <source>
        <dbReference type="Proteomes" id="UP001319200"/>
    </source>
</evidence>
<dbReference type="GO" id="GO:0046872">
    <property type="term" value="F:metal ion binding"/>
    <property type="evidence" value="ECO:0007669"/>
    <property type="project" value="UniProtKB-KW"/>
</dbReference>
<evidence type="ECO:0000256" key="4">
    <source>
        <dbReference type="ARBA" id="ARBA00022723"/>
    </source>
</evidence>
<keyword evidence="2" id="KW-1277">Toxin-antitoxin system</keyword>
<keyword evidence="4" id="KW-0479">Metal-binding</keyword>
<keyword evidence="6" id="KW-0460">Magnesium</keyword>
<dbReference type="GO" id="GO:0004518">
    <property type="term" value="F:nuclease activity"/>
    <property type="evidence" value="ECO:0007669"/>
    <property type="project" value="UniProtKB-KW"/>
</dbReference>
<evidence type="ECO:0000256" key="1">
    <source>
        <dbReference type="ARBA" id="ARBA00001946"/>
    </source>
</evidence>
<evidence type="ECO:0000256" key="5">
    <source>
        <dbReference type="ARBA" id="ARBA00022801"/>
    </source>
</evidence>
<proteinExistence type="inferred from homology"/>
<dbReference type="InterPro" id="IPR002716">
    <property type="entry name" value="PIN_dom"/>
</dbReference>
<keyword evidence="3" id="KW-0540">Nuclease</keyword>
<dbReference type="SUPFAM" id="SSF88723">
    <property type="entry name" value="PIN domain-like"/>
    <property type="match status" value="1"/>
</dbReference>
<evidence type="ECO:0000256" key="7">
    <source>
        <dbReference type="ARBA" id="ARBA00038093"/>
    </source>
</evidence>
<organism evidence="9 10">
    <name type="scientific">Chryseosolibacter histidini</name>
    <dbReference type="NCBI Taxonomy" id="2782349"/>
    <lineage>
        <taxon>Bacteria</taxon>
        <taxon>Pseudomonadati</taxon>
        <taxon>Bacteroidota</taxon>
        <taxon>Cytophagia</taxon>
        <taxon>Cytophagales</taxon>
        <taxon>Chryseotaleaceae</taxon>
        <taxon>Chryseosolibacter</taxon>
    </lineage>
</organism>
<evidence type="ECO:0000256" key="3">
    <source>
        <dbReference type="ARBA" id="ARBA00022722"/>
    </source>
</evidence>
<comment type="cofactor">
    <cofactor evidence="1">
        <name>Mg(2+)</name>
        <dbReference type="ChEBI" id="CHEBI:18420"/>
    </cofactor>
</comment>
<keyword evidence="10" id="KW-1185">Reference proteome</keyword>
<reference evidence="9 10" key="1">
    <citation type="submission" date="2021-05" db="EMBL/GenBank/DDBJ databases">
        <title>A Polyphasic approach of four new species of the genus Ohtaekwangia: Ohtaekwangia histidinii sp. nov., Ohtaekwangia cretensis sp. nov., Ohtaekwangia indiensis sp. nov., Ohtaekwangia reichenbachii sp. nov. from diverse environment.</title>
        <authorList>
            <person name="Octaviana S."/>
        </authorList>
    </citation>
    <scope>NUCLEOTIDE SEQUENCE [LARGE SCALE GENOMIC DNA]</scope>
    <source>
        <strain evidence="9 10">PWU4</strain>
    </source>
</reference>
<evidence type="ECO:0000256" key="2">
    <source>
        <dbReference type="ARBA" id="ARBA00022649"/>
    </source>
</evidence>
<gene>
    <name evidence="9" type="ORF">KK083_12815</name>
</gene>
<accession>A0AAP2DKG3</accession>
<evidence type="ECO:0000313" key="9">
    <source>
        <dbReference type="EMBL" id="MBT1697766.1"/>
    </source>
</evidence>
<dbReference type="EMBL" id="JAHESF010000011">
    <property type="protein sequence ID" value="MBT1697766.1"/>
    <property type="molecule type" value="Genomic_DNA"/>
</dbReference>